<dbReference type="PANTHER" id="PTHR24421">
    <property type="entry name" value="NITRATE/NITRITE SENSOR PROTEIN NARX-RELATED"/>
    <property type="match status" value="1"/>
</dbReference>
<evidence type="ECO:0000256" key="16">
    <source>
        <dbReference type="SAM" id="Phobius"/>
    </source>
</evidence>
<keyword evidence="11" id="KW-0408">Iron</keyword>
<evidence type="ECO:0000256" key="15">
    <source>
        <dbReference type="ARBA" id="ARBA00030800"/>
    </source>
</evidence>
<dbReference type="Gene3D" id="3.30.565.10">
    <property type="entry name" value="Histidine kinase-like ATPase, C-terminal domain"/>
    <property type="match status" value="1"/>
</dbReference>
<keyword evidence="16" id="KW-1133">Transmembrane helix</keyword>
<dbReference type="Gene3D" id="1.20.5.1930">
    <property type="match status" value="1"/>
</dbReference>
<dbReference type="SUPFAM" id="SSF55785">
    <property type="entry name" value="PYP-like sensor domain (PAS domain)"/>
    <property type="match status" value="1"/>
</dbReference>
<accession>A0ABR6ZNS0</accession>
<dbReference type="SUPFAM" id="SSF55874">
    <property type="entry name" value="ATPase domain of HSP90 chaperone/DNA topoisomerase II/histidine kinase"/>
    <property type="match status" value="1"/>
</dbReference>
<keyword evidence="8" id="KW-0808">Transferase</keyword>
<dbReference type="PROSITE" id="PS50109">
    <property type="entry name" value="HIS_KIN"/>
    <property type="match status" value="1"/>
</dbReference>
<evidence type="ECO:0000313" key="20">
    <source>
        <dbReference type="Proteomes" id="UP000650424"/>
    </source>
</evidence>
<name>A0ABR6ZNS0_9BURK</name>
<dbReference type="EC" id="2.7.13.3" evidence="4"/>
<proteinExistence type="predicted"/>
<sequence length="648" mass="71836">MATDYSRLLRARWLTGLLLLISMLLWAGHGSLAYIKVASPLPVHTLLETATVVIFTSVFIVCWNAFGGARKKSSVILAVAFLCTAILGCMHALSFQGMPGFPDASDMHKSLLFWILSRSFIATTLLGLALSPEDSDVSPLQAYLVLIAGLLATAGWTYTVFAFSDLLPLTYIDTAGQTSFKIACEAGLTGINLITAYVLNRDIKQKQDAEKNTQRLQIDRASLFLAAMLLAISEVYFALYADSSDLFVVIGHVFQLFAAIAIYRGMVAVNIHTPYTSLAETSQNLARSAEELNLQRERLSRMIDTAIDGIITIDDTQTIILANPSAATLFGYEVNDLLGISLNTVLPERHRKVHGEHVRKFGETGATRRRMGGNFEDFYVTGVKANGDEFPIEASISSQFEAGKRYYTVIFRDITERKVAKEKMALYHDELTQLSAALQSIREEERKHIARELHDDLGQLLAALRMDLSLLQRDDVLSNKSQKTVSSMDQLLLTAITTLRRIATDLRPRALDEGGLYFALQTLQKDFSSRHGIHCELVANEEQLALDDARSTAIFRIVQESLTNVVRHADATEVDIRFERNPHLLRFTISDNGKGMDADDTRKARSFGLVGMRERVKAMQGEFKVESQPGEGTSLEIQLPLAATSDDL</sequence>
<organism evidence="19 20">
    <name type="scientific">Undibacterium hunanense</name>
    <dbReference type="NCBI Taxonomy" id="2762292"/>
    <lineage>
        <taxon>Bacteria</taxon>
        <taxon>Pseudomonadati</taxon>
        <taxon>Pseudomonadota</taxon>
        <taxon>Betaproteobacteria</taxon>
        <taxon>Burkholderiales</taxon>
        <taxon>Oxalobacteraceae</taxon>
        <taxon>Undibacterium</taxon>
    </lineage>
</organism>
<evidence type="ECO:0000256" key="6">
    <source>
        <dbReference type="ARBA" id="ARBA00022485"/>
    </source>
</evidence>
<dbReference type="InterPro" id="IPR050482">
    <property type="entry name" value="Sensor_HK_TwoCompSys"/>
</dbReference>
<evidence type="ECO:0000256" key="4">
    <source>
        <dbReference type="ARBA" id="ARBA00012438"/>
    </source>
</evidence>
<dbReference type="PROSITE" id="PS50112">
    <property type="entry name" value="PAS"/>
    <property type="match status" value="1"/>
</dbReference>
<dbReference type="SMART" id="SM00091">
    <property type="entry name" value="PAS"/>
    <property type="match status" value="1"/>
</dbReference>
<evidence type="ECO:0000256" key="14">
    <source>
        <dbReference type="ARBA" id="ARBA00024827"/>
    </source>
</evidence>
<dbReference type="PRINTS" id="PR00344">
    <property type="entry name" value="BCTRLSENSOR"/>
</dbReference>
<evidence type="ECO:0000256" key="9">
    <source>
        <dbReference type="ARBA" id="ARBA00022723"/>
    </source>
</evidence>
<feature type="transmembrane region" description="Helical" evidence="16">
    <location>
        <begin position="180"/>
        <end position="200"/>
    </location>
</feature>
<dbReference type="CDD" id="cd00130">
    <property type="entry name" value="PAS"/>
    <property type="match status" value="1"/>
</dbReference>
<evidence type="ECO:0000256" key="5">
    <source>
        <dbReference type="ARBA" id="ARBA00017322"/>
    </source>
</evidence>
<dbReference type="InterPro" id="IPR011712">
    <property type="entry name" value="Sig_transdc_His_kin_sub3_dim/P"/>
</dbReference>
<feature type="transmembrane region" description="Helical" evidence="16">
    <location>
        <begin position="43"/>
        <end position="63"/>
    </location>
</feature>
<dbReference type="RefSeq" id="WP_186946718.1">
    <property type="nucleotide sequence ID" value="NZ_JACOGF010000003.1"/>
</dbReference>
<reference evidence="19 20" key="1">
    <citation type="submission" date="2020-08" db="EMBL/GenBank/DDBJ databases">
        <title>Novel species isolated from subtropical streams in China.</title>
        <authorList>
            <person name="Lu H."/>
        </authorList>
    </citation>
    <scope>NUCLEOTIDE SEQUENCE [LARGE SCALE GENOMIC DNA]</scope>
    <source>
        <strain evidence="19 20">CY18W</strain>
    </source>
</reference>
<dbReference type="InterPro" id="IPR003594">
    <property type="entry name" value="HATPase_dom"/>
</dbReference>
<feature type="transmembrane region" description="Helical" evidence="16">
    <location>
        <begin position="142"/>
        <end position="160"/>
    </location>
</feature>
<keyword evidence="13" id="KW-0411">Iron-sulfur</keyword>
<keyword evidence="16" id="KW-0812">Transmembrane</keyword>
<protein>
    <recommendedName>
        <fullName evidence="5">Oxygen sensor histidine kinase NreB</fullName>
        <ecNumber evidence="4">2.7.13.3</ecNumber>
    </recommendedName>
    <alternativeName>
        <fullName evidence="15">Nitrogen regulation protein B</fullName>
    </alternativeName>
</protein>
<dbReference type="Pfam" id="PF02518">
    <property type="entry name" value="HATPase_c"/>
    <property type="match status" value="1"/>
</dbReference>
<comment type="cofactor">
    <cofactor evidence="2">
        <name>[4Fe-4S] cluster</name>
        <dbReference type="ChEBI" id="CHEBI:49883"/>
    </cofactor>
</comment>
<evidence type="ECO:0000256" key="1">
    <source>
        <dbReference type="ARBA" id="ARBA00000085"/>
    </source>
</evidence>
<dbReference type="EMBL" id="JACOGF010000003">
    <property type="protein sequence ID" value="MBC3917508.1"/>
    <property type="molecule type" value="Genomic_DNA"/>
</dbReference>
<keyword evidence="7" id="KW-0963">Cytoplasm</keyword>
<evidence type="ECO:0000256" key="7">
    <source>
        <dbReference type="ARBA" id="ARBA00022490"/>
    </source>
</evidence>
<feature type="transmembrane region" description="Helical" evidence="16">
    <location>
        <begin position="75"/>
        <end position="95"/>
    </location>
</feature>
<keyword evidence="12" id="KW-0902">Two-component regulatory system</keyword>
<dbReference type="SMART" id="SM00387">
    <property type="entry name" value="HATPase_c"/>
    <property type="match status" value="1"/>
</dbReference>
<dbReference type="CDD" id="cd16917">
    <property type="entry name" value="HATPase_UhpB-NarQ-NarX-like"/>
    <property type="match status" value="1"/>
</dbReference>
<dbReference type="Gene3D" id="3.30.450.20">
    <property type="entry name" value="PAS domain"/>
    <property type="match status" value="1"/>
</dbReference>
<evidence type="ECO:0000259" key="18">
    <source>
        <dbReference type="PROSITE" id="PS50112"/>
    </source>
</evidence>
<dbReference type="InterPro" id="IPR036890">
    <property type="entry name" value="HATPase_C_sf"/>
</dbReference>
<keyword evidence="20" id="KW-1185">Reference proteome</keyword>
<dbReference type="Pfam" id="PF13426">
    <property type="entry name" value="PAS_9"/>
    <property type="match status" value="1"/>
</dbReference>
<dbReference type="NCBIfam" id="TIGR00229">
    <property type="entry name" value="sensory_box"/>
    <property type="match status" value="1"/>
</dbReference>
<gene>
    <name evidence="19" type="ORF">H8L32_08490</name>
</gene>
<dbReference type="InterPro" id="IPR004358">
    <property type="entry name" value="Sig_transdc_His_kin-like_C"/>
</dbReference>
<comment type="function">
    <text evidence="14">Member of the two-component regulatory system NreB/NreC involved in the control of dissimilatory nitrate/nitrite reduction in response to oxygen. NreB functions as a direct oxygen sensor histidine kinase which is autophosphorylated, in the absence of oxygen, probably at the conserved histidine residue, and transfers its phosphate group probably to a conserved aspartate residue of NreC. NreB/NreC activates the expression of the nitrate (narGHJI) and nitrite (nir) reductase operons, as well as the putative nitrate transporter gene narT.</text>
</comment>
<evidence type="ECO:0000259" key="17">
    <source>
        <dbReference type="PROSITE" id="PS50109"/>
    </source>
</evidence>
<keyword evidence="9" id="KW-0479">Metal-binding</keyword>
<evidence type="ECO:0000256" key="11">
    <source>
        <dbReference type="ARBA" id="ARBA00023004"/>
    </source>
</evidence>
<dbReference type="InterPro" id="IPR035965">
    <property type="entry name" value="PAS-like_dom_sf"/>
</dbReference>
<evidence type="ECO:0000256" key="13">
    <source>
        <dbReference type="ARBA" id="ARBA00023014"/>
    </source>
</evidence>
<feature type="domain" description="PAS" evidence="18">
    <location>
        <begin position="295"/>
        <end position="365"/>
    </location>
</feature>
<keyword evidence="6" id="KW-0004">4Fe-4S</keyword>
<evidence type="ECO:0000256" key="10">
    <source>
        <dbReference type="ARBA" id="ARBA00022777"/>
    </source>
</evidence>
<dbReference type="Proteomes" id="UP000650424">
    <property type="component" value="Unassembled WGS sequence"/>
</dbReference>
<dbReference type="PANTHER" id="PTHR24421:SF59">
    <property type="entry name" value="OXYGEN SENSOR HISTIDINE KINASE NREB"/>
    <property type="match status" value="1"/>
</dbReference>
<feature type="domain" description="Histidine kinase" evidence="17">
    <location>
        <begin position="448"/>
        <end position="643"/>
    </location>
</feature>
<comment type="catalytic activity">
    <reaction evidence="1">
        <text>ATP + protein L-histidine = ADP + protein N-phospho-L-histidine.</text>
        <dbReference type="EC" id="2.7.13.3"/>
    </reaction>
</comment>
<feature type="transmembrane region" description="Helical" evidence="16">
    <location>
        <begin position="246"/>
        <end position="263"/>
    </location>
</feature>
<feature type="transmembrane region" description="Helical" evidence="16">
    <location>
        <begin position="111"/>
        <end position="130"/>
    </location>
</feature>
<comment type="caution">
    <text evidence="19">The sequence shown here is derived from an EMBL/GenBank/DDBJ whole genome shotgun (WGS) entry which is preliminary data.</text>
</comment>
<evidence type="ECO:0000256" key="3">
    <source>
        <dbReference type="ARBA" id="ARBA00004496"/>
    </source>
</evidence>
<dbReference type="InterPro" id="IPR005467">
    <property type="entry name" value="His_kinase_dom"/>
</dbReference>
<dbReference type="Pfam" id="PF07730">
    <property type="entry name" value="HisKA_3"/>
    <property type="match status" value="1"/>
</dbReference>
<comment type="subcellular location">
    <subcellularLocation>
        <location evidence="3">Cytoplasm</location>
    </subcellularLocation>
</comment>
<dbReference type="InterPro" id="IPR033425">
    <property type="entry name" value="MASE3"/>
</dbReference>
<evidence type="ECO:0000256" key="12">
    <source>
        <dbReference type="ARBA" id="ARBA00023012"/>
    </source>
</evidence>
<keyword evidence="10" id="KW-0418">Kinase</keyword>
<evidence type="ECO:0000313" key="19">
    <source>
        <dbReference type="EMBL" id="MBC3917508.1"/>
    </source>
</evidence>
<evidence type="ECO:0000256" key="2">
    <source>
        <dbReference type="ARBA" id="ARBA00001966"/>
    </source>
</evidence>
<dbReference type="InterPro" id="IPR000014">
    <property type="entry name" value="PAS"/>
</dbReference>
<keyword evidence="16" id="KW-0472">Membrane</keyword>
<dbReference type="Pfam" id="PF17159">
    <property type="entry name" value="MASE3"/>
    <property type="match status" value="1"/>
</dbReference>
<evidence type="ECO:0000256" key="8">
    <source>
        <dbReference type="ARBA" id="ARBA00022679"/>
    </source>
</evidence>
<feature type="transmembrane region" description="Helical" evidence="16">
    <location>
        <begin position="221"/>
        <end position="240"/>
    </location>
</feature>